<feature type="DNA-binding region" description="HMG box" evidence="9">
    <location>
        <begin position="77"/>
        <end position="141"/>
    </location>
</feature>
<dbReference type="InterPro" id="IPR019050">
    <property type="entry name" value="FDF_dom"/>
</dbReference>
<evidence type="ECO:0000256" key="2">
    <source>
        <dbReference type="ARBA" id="ARBA00022884"/>
    </source>
</evidence>
<dbReference type="GO" id="GO:0033962">
    <property type="term" value="P:P-body assembly"/>
    <property type="evidence" value="ECO:0007669"/>
    <property type="project" value="TreeGrafter"/>
</dbReference>
<dbReference type="PROSITE" id="PS51513">
    <property type="entry name" value="FFD"/>
    <property type="match status" value="1"/>
</dbReference>
<dbReference type="InterPro" id="IPR010920">
    <property type="entry name" value="LSM_dom_sf"/>
</dbReference>
<keyword evidence="4" id="KW-0496">Mitochondrion</keyword>
<dbReference type="GO" id="GO:0003677">
    <property type="term" value="F:DNA binding"/>
    <property type="evidence" value="ECO:0007669"/>
    <property type="project" value="UniProtKB-UniRule"/>
</dbReference>
<dbReference type="SMART" id="SM01271">
    <property type="entry name" value="LSM14"/>
    <property type="match status" value="1"/>
</dbReference>
<dbReference type="PANTHER" id="PTHR13586">
    <property type="entry name" value="SCD6 PROTEIN-RELATED"/>
    <property type="match status" value="1"/>
</dbReference>
<name>A0A8H8NT39_9AGAM</name>
<dbReference type="AlphaFoldDB" id="A0A8H8NT39"/>
<evidence type="ECO:0000259" key="13">
    <source>
        <dbReference type="PROSITE" id="PS50137"/>
    </source>
</evidence>
<dbReference type="InterPro" id="IPR036910">
    <property type="entry name" value="HMG_box_dom_sf"/>
</dbReference>
<feature type="domain" description="RNase III" evidence="14">
    <location>
        <begin position="336"/>
        <end position="481"/>
    </location>
</feature>
<comment type="subcellular location">
    <subcellularLocation>
        <location evidence="1">Mitochondrion</location>
    </subcellularLocation>
</comment>
<dbReference type="PROSITE" id="PS50142">
    <property type="entry name" value="RNASE_3_2"/>
    <property type="match status" value="1"/>
</dbReference>
<feature type="compositionally biased region" description="Low complexity" evidence="11">
    <location>
        <begin position="757"/>
        <end position="778"/>
    </location>
</feature>
<dbReference type="CDD" id="cd02440">
    <property type="entry name" value="AdoMet_MTases"/>
    <property type="match status" value="1"/>
</dbReference>
<dbReference type="InterPro" id="IPR029063">
    <property type="entry name" value="SAM-dependent_MTases_sf"/>
</dbReference>
<dbReference type="Gene3D" id="2.30.30.100">
    <property type="match status" value="1"/>
</dbReference>
<keyword evidence="9" id="KW-0539">Nucleus</keyword>
<dbReference type="Pfam" id="PF12701">
    <property type="entry name" value="LSM14"/>
    <property type="match status" value="1"/>
</dbReference>
<dbReference type="InterPro" id="IPR025761">
    <property type="entry name" value="FFD_box"/>
</dbReference>
<evidence type="ECO:0000256" key="1">
    <source>
        <dbReference type="ARBA" id="ARBA00004173"/>
    </source>
</evidence>
<dbReference type="Pfam" id="PF14622">
    <property type="entry name" value="Ribonucleas_3_3"/>
    <property type="match status" value="1"/>
</dbReference>
<reference evidence="17" key="1">
    <citation type="submission" date="2020-05" db="EMBL/GenBank/DDBJ databases">
        <title>Evolutionary and genomic comparisons of hybrid uninucleate and nonhybrid Rhizoctonia fungi.</title>
        <authorList>
            <person name="Li C."/>
            <person name="Chen X."/>
        </authorList>
    </citation>
    <scope>NUCLEOTIDE SEQUENCE</scope>
    <source>
        <strain evidence="17">AG-1 IA</strain>
    </source>
</reference>
<evidence type="ECO:0000256" key="7">
    <source>
        <dbReference type="ARBA" id="ARBA00035187"/>
    </source>
</evidence>
<dbReference type="InterPro" id="IPR044444">
    <property type="entry name" value="Ribosomal_mL44_DSRM_metazoa"/>
</dbReference>
<dbReference type="SMART" id="SM01199">
    <property type="entry name" value="FDF"/>
    <property type="match status" value="1"/>
</dbReference>
<evidence type="ECO:0000259" key="14">
    <source>
        <dbReference type="PROSITE" id="PS50142"/>
    </source>
</evidence>
<accession>A0A8H8NT39</accession>
<feature type="region of interest" description="Disordered" evidence="11">
    <location>
        <begin position="60"/>
        <end position="81"/>
    </location>
</feature>
<dbReference type="InterPro" id="IPR044443">
    <property type="entry name" value="Ribosomal_mL44_DSRM_fung"/>
</dbReference>
<dbReference type="GO" id="GO:0003725">
    <property type="term" value="F:double-stranded RNA binding"/>
    <property type="evidence" value="ECO:0007669"/>
    <property type="project" value="InterPro"/>
</dbReference>
<evidence type="ECO:0000259" key="15">
    <source>
        <dbReference type="PROSITE" id="PS51512"/>
    </source>
</evidence>
<dbReference type="SUPFAM" id="SSF47095">
    <property type="entry name" value="HMG-box"/>
    <property type="match status" value="1"/>
</dbReference>
<feature type="region of interest" description="Disordered" evidence="11">
    <location>
        <begin position="593"/>
        <end position="612"/>
    </location>
</feature>
<dbReference type="KEGG" id="rsx:RhiXN_02656"/>
<dbReference type="GO" id="GO:0034063">
    <property type="term" value="P:stress granule assembly"/>
    <property type="evidence" value="ECO:0007669"/>
    <property type="project" value="TreeGrafter"/>
</dbReference>
<dbReference type="CDD" id="cd19873">
    <property type="entry name" value="DSRM_MRPL3_like"/>
    <property type="match status" value="1"/>
</dbReference>
<dbReference type="InterPro" id="IPR036389">
    <property type="entry name" value="RNase_III_sf"/>
</dbReference>
<feature type="domain" description="FFD box profile" evidence="16">
    <location>
        <begin position="976"/>
        <end position="992"/>
    </location>
</feature>
<dbReference type="InterPro" id="IPR025609">
    <property type="entry name" value="Lsm14-like_N"/>
</dbReference>
<dbReference type="InterPro" id="IPR025762">
    <property type="entry name" value="DFDF"/>
</dbReference>
<proteinExistence type="inferred from homology"/>
<dbReference type="SMART" id="SM00398">
    <property type="entry name" value="HMG"/>
    <property type="match status" value="1"/>
</dbReference>
<dbReference type="Gene3D" id="3.40.50.150">
    <property type="entry name" value="Vaccinia Virus protein VP39"/>
    <property type="match status" value="1"/>
</dbReference>
<dbReference type="GO" id="GO:0004525">
    <property type="term" value="F:ribonuclease III activity"/>
    <property type="evidence" value="ECO:0007669"/>
    <property type="project" value="InterPro"/>
</dbReference>
<dbReference type="SUPFAM" id="SSF53335">
    <property type="entry name" value="S-adenosyl-L-methionine-dependent methyltransferases"/>
    <property type="match status" value="1"/>
</dbReference>
<feature type="domain" description="HMG box" evidence="12">
    <location>
        <begin position="77"/>
        <end position="141"/>
    </location>
</feature>
<evidence type="ECO:0000259" key="12">
    <source>
        <dbReference type="PROSITE" id="PS50118"/>
    </source>
</evidence>
<dbReference type="RefSeq" id="XP_043177969.1">
    <property type="nucleotide sequence ID" value="XM_043322473.1"/>
</dbReference>
<evidence type="ECO:0000256" key="10">
    <source>
        <dbReference type="PROSITE-ProRule" id="PRU00846"/>
    </source>
</evidence>
<dbReference type="Gene3D" id="1.10.1520.10">
    <property type="entry name" value="Ribonuclease III domain"/>
    <property type="match status" value="2"/>
</dbReference>
<protein>
    <recommendedName>
        <fullName evidence="7">Large ribosomal subunit protein mL44</fullName>
    </recommendedName>
</protein>
<dbReference type="InterPro" id="IPR009071">
    <property type="entry name" value="HMG_box_dom"/>
</dbReference>
<feature type="compositionally biased region" description="Acidic residues" evidence="11">
    <location>
        <begin position="952"/>
        <end position="966"/>
    </location>
</feature>
<dbReference type="Gene3D" id="3.30.160.20">
    <property type="match status" value="1"/>
</dbReference>
<sequence length="1221" mass="131045">MADHPGLSAKDGQALVDKLAEVSANMRQAATLADSFAHSIAQLFPGTVSAPQPTVVVGKKRGRVPKEGKRVKDPNAPKRPATSYIMFQNDIRDELRRKHPGLPYKGESEAWASLGEDQKKAYQNVADTNMAKYNRAVIDYKGSLNGHAAATPGSAAPTPEGDEEEEDEEEEEEEEEENPPAKKSKPTATAPARAVESEEDSDAASSVSEESDDTPVAPPPPPVKATKPPSSVKDKKNFTLRSQYWGTFSRQMKPSSITIIARNIASRSSFATSSKQFLHVSATARRDKTPRVTTKPPSLVPTRPFPPPEGLSSNSDSATFDAKLWASMQPPPASALSALAARLRLSVASDANSDNTITLPLLAQIVTHPSFVDLHQRHYPHEAPPAHNGLLAALGNQLMGLFAMEWIVTTYPHLPTNVVKATVTAYVGPTTSAMIAKEWGVAPLVRWMRKPGALTKRPIYHDDALASVARAIVGIVYHANGSSVEKAREFVHAHFLSRELDIRPLLKYSDPKLALIHTVRKYQREPPVSRLLQESGRESNSPTFIVGVFSGEDKLGEGFGSSLDMAEYRAAENAMHRLYLTRQPVTDSMLPTTTFPSSLPVDDPTTSQEKPEHQFKLLELSASSSGLGSNDSKYTPGLLGDSEARYGSAGRSGIKVGSRGARISLTSVADIRYKGILMGINHAESTIQLSDVVSMGTESRRPPAEFIPPSDTSYGTVVFRATEVKDLAIDPTPPAAGLFRDPAVLGAGPQPPGPYGGYPQPGYGQMPMGPHGPQAGPPRGMGPPPGPHGGYPQPPQQRYMNGPPPPQNGPPPQPGKPNEQQPAQLAGASGEENAQSQPSTQGQPQAQPVRPVPSAGGVSSDIANQDAPGGTTRPNASVRSASATLEKVERAMDELRQPAPSNAPQGGRGGRRGGRGGGAQHTAGRVQVPDTDFDFEAMNAKFDKANLRPNESESDSESESEDDAPVEGDKKEKGAKFYNPQRSFFDDISSDSNLKNEGGNPVRGRGRGRGALGRQRREEERNRNLSTFGETGAVKVLEASKEALVGAEDVAGEVVVEEVTVGNSTKSMGSRIELDDFDVASTVDAATEQNSAASVFSFSSSRDGSAMLREAEGRIFNSQNELYYLPADELEYSRLDKQHLVHLLMNDGLIHRNVVNKVRAVLDPSNVTSDGSRRRVLDLGCGGGNWAISMALEFPHAEVVGVDLAPNTSRHVQTWARSNFC</sequence>
<dbReference type="SMART" id="SM00358">
    <property type="entry name" value="DSRM"/>
    <property type="match status" value="1"/>
</dbReference>
<evidence type="ECO:0000259" key="16">
    <source>
        <dbReference type="PROSITE" id="PS51513"/>
    </source>
</evidence>
<feature type="compositionally biased region" description="Low complexity" evidence="11">
    <location>
        <begin position="148"/>
        <end position="159"/>
    </location>
</feature>
<keyword evidence="2 8" id="KW-0694">RNA-binding</keyword>
<dbReference type="SUPFAM" id="SSF50182">
    <property type="entry name" value="Sm-like ribonucleoproteins"/>
    <property type="match status" value="1"/>
</dbReference>
<feature type="region of interest" description="Disordered" evidence="11">
    <location>
        <begin position="740"/>
        <end position="1022"/>
    </location>
</feature>
<evidence type="ECO:0000256" key="8">
    <source>
        <dbReference type="PROSITE-ProRule" id="PRU00266"/>
    </source>
</evidence>
<dbReference type="GO" id="GO:0000932">
    <property type="term" value="C:P-body"/>
    <property type="evidence" value="ECO:0007669"/>
    <property type="project" value="TreeGrafter"/>
</dbReference>
<dbReference type="PROSITE" id="PS51512">
    <property type="entry name" value="DFDF"/>
    <property type="match status" value="1"/>
</dbReference>
<dbReference type="PROSITE" id="PS50137">
    <property type="entry name" value="DS_RBD"/>
    <property type="match status" value="1"/>
</dbReference>
<feature type="compositionally biased region" description="Basic and acidic residues" evidence="11">
    <location>
        <begin position="886"/>
        <end position="896"/>
    </location>
</feature>
<evidence type="ECO:0000256" key="6">
    <source>
        <dbReference type="ARBA" id="ARBA00024034"/>
    </source>
</evidence>
<dbReference type="Pfam" id="PF13649">
    <property type="entry name" value="Methyltransf_25"/>
    <property type="match status" value="1"/>
</dbReference>
<feature type="compositionally biased region" description="Acidic residues" evidence="11">
    <location>
        <begin position="160"/>
        <end position="178"/>
    </location>
</feature>
<dbReference type="PROSITE" id="PS50118">
    <property type="entry name" value="HMG_BOX_2"/>
    <property type="match status" value="1"/>
</dbReference>
<feature type="compositionally biased region" description="Polar residues" evidence="11">
    <location>
        <begin position="832"/>
        <end position="846"/>
    </location>
</feature>
<evidence type="ECO:0000256" key="11">
    <source>
        <dbReference type="SAM" id="MobiDB-lite"/>
    </source>
</evidence>
<feature type="compositionally biased region" description="Pro residues" evidence="11">
    <location>
        <begin position="802"/>
        <end position="815"/>
    </location>
</feature>
<dbReference type="GO" id="GO:0006396">
    <property type="term" value="P:RNA processing"/>
    <property type="evidence" value="ECO:0007669"/>
    <property type="project" value="InterPro"/>
</dbReference>
<dbReference type="SUPFAM" id="SSF69065">
    <property type="entry name" value="RNase III domain-like"/>
    <property type="match status" value="1"/>
</dbReference>
<feature type="domain" description="DFDF" evidence="15">
    <location>
        <begin position="921"/>
        <end position="957"/>
    </location>
</feature>
<keyword evidence="5" id="KW-0687">Ribonucleoprotein</keyword>
<dbReference type="Proteomes" id="UP000650533">
    <property type="component" value="Chromosome 3"/>
</dbReference>
<dbReference type="GO" id="GO:0005634">
    <property type="term" value="C:nucleus"/>
    <property type="evidence" value="ECO:0007669"/>
    <property type="project" value="UniProtKB-UniRule"/>
</dbReference>
<evidence type="ECO:0000313" key="17">
    <source>
        <dbReference type="EMBL" id="QRW17732.1"/>
    </source>
</evidence>
<dbReference type="GeneID" id="67024936"/>
<evidence type="ECO:0000256" key="9">
    <source>
        <dbReference type="PROSITE-ProRule" id="PRU00267"/>
    </source>
</evidence>
<keyword evidence="3 17" id="KW-0689">Ribosomal protein</keyword>
<organism evidence="17 18">
    <name type="scientific">Rhizoctonia solani</name>
    <dbReference type="NCBI Taxonomy" id="456999"/>
    <lineage>
        <taxon>Eukaryota</taxon>
        <taxon>Fungi</taxon>
        <taxon>Dikarya</taxon>
        <taxon>Basidiomycota</taxon>
        <taxon>Agaricomycotina</taxon>
        <taxon>Agaricomycetes</taxon>
        <taxon>Cantharellales</taxon>
        <taxon>Ceratobasidiaceae</taxon>
        <taxon>Rhizoctonia</taxon>
    </lineage>
</organism>
<gene>
    <name evidence="17" type="ORF">RhiXN_02656</name>
</gene>
<evidence type="ECO:0000256" key="3">
    <source>
        <dbReference type="ARBA" id="ARBA00022980"/>
    </source>
</evidence>
<feature type="region of interest" description="Disordered" evidence="11">
    <location>
        <begin position="283"/>
        <end position="314"/>
    </location>
</feature>
<dbReference type="GO" id="GO:0003729">
    <property type="term" value="F:mRNA binding"/>
    <property type="evidence" value="ECO:0007669"/>
    <property type="project" value="TreeGrafter"/>
</dbReference>
<dbReference type="InterPro" id="IPR000999">
    <property type="entry name" value="RNase_III_dom"/>
</dbReference>
<feature type="compositionally biased region" description="Basic and acidic residues" evidence="11">
    <location>
        <begin position="64"/>
        <end position="76"/>
    </location>
</feature>
<feature type="compositionally biased region" description="Pro residues" evidence="11">
    <location>
        <begin position="780"/>
        <end position="795"/>
    </location>
</feature>
<dbReference type="InterPro" id="IPR014720">
    <property type="entry name" value="dsRBD_dom"/>
</dbReference>
<evidence type="ECO:0000256" key="5">
    <source>
        <dbReference type="ARBA" id="ARBA00023274"/>
    </source>
</evidence>
<comment type="similarity">
    <text evidence="6">Belongs to the ribonuclease III family. Mitochondrion-specific ribosomal protein mL44 subfamily.</text>
</comment>
<dbReference type="PANTHER" id="PTHR13586:SF0">
    <property type="entry name" value="TRAILER HITCH, ISOFORM H"/>
    <property type="match status" value="1"/>
</dbReference>
<dbReference type="EMBL" id="CP059660">
    <property type="protein sequence ID" value="QRW17732.1"/>
    <property type="molecule type" value="Genomic_DNA"/>
</dbReference>
<dbReference type="SMART" id="SM00535">
    <property type="entry name" value="RIBOc"/>
    <property type="match status" value="1"/>
</dbReference>
<dbReference type="Pfam" id="PF22892">
    <property type="entry name" value="DSRM_MRPL44"/>
    <property type="match status" value="1"/>
</dbReference>
<keyword evidence="9" id="KW-0238">DNA-binding</keyword>
<dbReference type="CDD" id="cd00593">
    <property type="entry name" value="RIBOc"/>
    <property type="match status" value="1"/>
</dbReference>
<feature type="domain" description="DRBM" evidence="13">
    <location>
        <begin position="510"/>
        <end position="580"/>
    </location>
</feature>
<feature type="region of interest" description="Disordered" evidence="11">
    <location>
        <begin position="144"/>
        <end position="237"/>
    </location>
</feature>
<feature type="compositionally biased region" description="Polar residues" evidence="11">
    <location>
        <begin position="872"/>
        <end position="883"/>
    </location>
</feature>
<dbReference type="Gene3D" id="1.10.30.10">
    <property type="entry name" value="High mobility group box domain"/>
    <property type="match status" value="1"/>
</dbReference>
<feature type="short sequence motif" description="FFD box" evidence="10">
    <location>
        <begin position="976"/>
        <end position="992"/>
    </location>
</feature>
<dbReference type="InterPro" id="IPR041698">
    <property type="entry name" value="Methyltransf_25"/>
</dbReference>
<dbReference type="Pfam" id="PF09532">
    <property type="entry name" value="FDF"/>
    <property type="match status" value="1"/>
</dbReference>
<dbReference type="SUPFAM" id="SSF54768">
    <property type="entry name" value="dsRNA-binding domain-like"/>
    <property type="match status" value="1"/>
</dbReference>
<dbReference type="Pfam" id="PF09011">
    <property type="entry name" value="HMG_box_2"/>
    <property type="match status" value="1"/>
</dbReference>
<evidence type="ECO:0000256" key="4">
    <source>
        <dbReference type="ARBA" id="ARBA00023128"/>
    </source>
</evidence>
<evidence type="ECO:0000313" key="18">
    <source>
        <dbReference type="Proteomes" id="UP000650533"/>
    </source>
</evidence>
<dbReference type="GO" id="GO:0005840">
    <property type="term" value="C:ribosome"/>
    <property type="evidence" value="ECO:0007669"/>
    <property type="project" value="UniProtKB-KW"/>
</dbReference>